<evidence type="ECO:0000313" key="2">
    <source>
        <dbReference type="EMBL" id="AGF78323.1"/>
    </source>
</evidence>
<dbReference type="SUPFAM" id="SSF141371">
    <property type="entry name" value="PilZ domain-like"/>
    <property type="match status" value="1"/>
</dbReference>
<evidence type="ECO:0000259" key="1">
    <source>
        <dbReference type="Pfam" id="PF07238"/>
    </source>
</evidence>
<protein>
    <submittedName>
        <fullName evidence="2">PilZ domain-containing protein</fullName>
    </submittedName>
</protein>
<dbReference type="Pfam" id="PF07238">
    <property type="entry name" value="PilZ"/>
    <property type="match status" value="1"/>
</dbReference>
<dbReference type="Proteomes" id="UP000011721">
    <property type="component" value="Chromosome"/>
</dbReference>
<dbReference type="InterPro" id="IPR009875">
    <property type="entry name" value="PilZ_domain"/>
</dbReference>
<dbReference type="HOGENOM" id="CLU_141633_1_0_7"/>
<dbReference type="OrthoDB" id="3078669at2"/>
<keyword evidence="3" id="KW-1185">Reference proteome</keyword>
<dbReference type="Gene3D" id="2.40.10.220">
    <property type="entry name" value="predicted glycosyltransferase like domains"/>
    <property type="match status" value="1"/>
</dbReference>
<organism evidence="2 3">
    <name type="scientific">Desulfocapsa sulfexigens (strain DSM 10523 / SB164P1)</name>
    <dbReference type="NCBI Taxonomy" id="1167006"/>
    <lineage>
        <taxon>Bacteria</taxon>
        <taxon>Pseudomonadati</taxon>
        <taxon>Thermodesulfobacteriota</taxon>
        <taxon>Desulfobulbia</taxon>
        <taxon>Desulfobulbales</taxon>
        <taxon>Desulfocapsaceae</taxon>
        <taxon>Desulfocapsa</taxon>
    </lineage>
</organism>
<dbReference type="AlphaFoldDB" id="M1P4A6"/>
<dbReference type="eggNOG" id="ENOG5033GZC">
    <property type="taxonomic scope" value="Bacteria"/>
</dbReference>
<evidence type="ECO:0000313" key="3">
    <source>
        <dbReference type="Proteomes" id="UP000011721"/>
    </source>
</evidence>
<name>M1P4A6_DESSD</name>
<proteinExistence type="predicted"/>
<gene>
    <name evidence="2" type="ordered locus">UWK_01765</name>
</gene>
<dbReference type="RefSeq" id="WP_015404014.1">
    <property type="nucleotide sequence ID" value="NC_020304.1"/>
</dbReference>
<dbReference type="GO" id="GO:0035438">
    <property type="term" value="F:cyclic-di-GMP binding"/>
    <property type="evidence" value="ECO:0007669"/>
    <property type="project" value="InterPro"/>
</dbReference>
<feature type="domain" description="PilZ" evidence="1">
    <location>
        <begin position="10"/>
        <end position="114"/>
    </location>
</feature>
<dbReference type="KEGG" id="dsf:UWK_01765"/>
<reference evidence="3" key="1">
    <citation type="journal article" date="2013" name="Stand. Genomic Sci.">
        <title>Complete genome sequence of Desulfocapsa sulfexigens, a marine deltaproteobacterium specialized in disproportionating inorganic sulfur compounds.</title>
        <authorList>
            <person name="Finster K.W."/>
            <person name="Kjeldsen K.U."/>
            <person name="Kube M."/>
            <person name="Reinhardt R."/>
            <person name="Mussmann M."/>
            <person name="Amann R."/>
            <person name="Schreiber L."/>
        </authorList>
    </citation>
    <scope>NUCLEOTIDE SEQUENCE [LARGE SCALE GENOMIC DNA]</scope>
    <source>
        <strain evidence="3">DSM 10523 / SB164P1</strain>
    </source>
</reference>
<dbReference type="EMBL" id="CP003985">
    <property type="protein sequence ID" value="AGF78323.1"/>
    <property type="molecule type" value="Genomic_DNA"/>
</dbReference>
<accession>M1P4A6</accession>
<sequence>MAEAKQGYEQRRTTRRHLVFYSRVFDGMSSRVLGHLMDISSEGLMLLSDGPVEVNEEYRLRMRLPKEVSGSDEIVFGAVSRWCRQDENPDFYVIGFQIQDMDDETRRSVADLIEEFGVQDQP</sequence>
<dbReference type="STRING" id="1167006.UWK_01765"/>